<accession>A0ABW7EUT0</accession>
<sequence>ASQSSAKRRDFDLLSQRRQVLLKNNFSKHSTSSPARPNLSVRLANHVCVFQLSAVISEAHDCSTANPELARSSAKNFQPLLVKVGCTS</sequence>
<gene>
    <name evidence="1" type="ORF">ACG02S_18210</name>
</gene>
<name>A0ABW7EUT0_9BURK</name>
<organism evidence="1 2">
    <name type="scientific">Pelomonas dachongensis</name>
    <dbReference type="NCBI Taxonomy" id="3299029"/>
    <lineage>
        <taxon>Bacteria</taxon>
        <taxon>Pseudomonadati</taxon>
        <taxon>Pseudomonadota</taxon>
        <taxon>Betaproteobacteria</taxon>
        <taxon>Burkholderiales</taxon>
        <taxon>Sphaerotilaceae</taxon>
        <taxon>Roseateles</taxon>
    </lineage>
</organism>
<feature type="non-terminal residue" evidence="1">
    <location>
        <position position="1"/>
    </location>
</feature>
<keyword evidence="2" id="KW-1185">Reference proteome</keyword>
<proteinExistence type="predicted"/>
<evidence type="ECO:0000313" key="2">
    <source>
        <dbReference type="Proteomes" id="UP001606300"/>
    </source>
</evidence>
<dbReference type="EMBL" id="JBIGHY010000007">
    <property type="protein sequence ID" value="MFG6415831.1"/>
    <property type="molecule type" value="Genomic_DNA"/>
</dbReference>
<dbReference type="RefSeq" id="WP_394471901.1">
    <property type="nucleotide sequence ID" value="NZ_JBIGHY010000007.1"/>
</dbReference>
<protein>
    <submittedName>
        <fullName evidence="1">Uncharacterized protein</fullName>
    </submittedName>
</protein>
<comment type="caution">
    <text evidence="1">The sequence shown here is derived from an EMBL/GenBank/DDBJ whole genome shotgun (WGS) entry which is preliminary data.</text>
</comment>
<reference evidence="1 2" key="1">
    <citation type="submission" date="2024-09" db="EMBL/GenBank/DDBJ databases">
        <title>Novel species of the genus Pelomonas and Roseateles isolated from streams.</title>
        <authorList>
            <person name="Lu H."/>
        </authorList>
    </citation>
    <scope>NUCLEOTIDE SEQUENCE [LARGE SCALE GENOMIC DNA]</scope>
    <source>
        <strain evidence="1 2">DC23W</strain>
    </source>
</reference>
<dbReference type="Proteomes" id="UP001606300">
    <property type="component" value="Unassembled WGS sequence"/>
</dbReference>
<evidence type="ECO:0000313" key="1">
    <source>
        <dbReference type="EMBL" id="MFG6415831.1"/>
    </source>
</evidence>